<dbReference type="Proteomes" id="UP000022910">
    <property type="component" value="Unassembled WGS sequence"/>
</dbReference>
<dbReference type="AlphaFoldDB" id="A0A015IN16"/>
<organism evidence="2 3">
    <name type="scientific">Rhizophagus irregularis (strain DAOM 197198w)</name>
    <name type="common">Glomus intraradices</name>
    <dbReference type="NCBI Taxonomy" id="1432141"/>
    <lineage>
        <taxon>Eukaryota</taxon>
        <taxon>Fungi</taxon>
        <taxon>Fungi incertae sedis</taxon>
        <taxon>Mucoromycota</taxon>
        <taxon>Glomeromycotina</taxon>
        <taxon>Glomeromycetes</taxon>
        <taxon>Glomerales</taxon>
        <taxon>Glomeraceae</taxon>
        <taxon>Rhizophagus</taxon>
    </lineage>
</organism>
<protein>
    <submittedName>
        <fullName evidence="2">Uncharacterized protein</fullName>
    </submittedName>
</protein>
<feature type="region of interest" description="Disordered" evidence="1">
    <location>
        <begin position="1"/>
        <end position="30"/>
    </location>
</feature>
<feature type="region of interest" description="Disordered" evidence="1">
    <location>
        <begin position="119"/>
        <end position="141"/>
    </location>
</feature>
<gene>
    <name evidence="2" type="ORF">RirG_224020</name>
</gene>
<keyword evidence="3" id="KW-1185">Reference proteome</keyword>
<evidence type="ECO:0000313" key="3">
    <source>
        <dbReference type="Proteomes" id="UP000022910"/>
    </source>
</evidence>
<accession>A0A015IN16</accession>
<evidence type="ECO:0000256" key="1">
    <source>
        <dbReference type="SAM" id="MobiDB-lite"/>
    </source>
</evidence>
<sequence>MYQHAAKPNEDNVVQTLPTNTMNSEPNKEQSQKAVITIKENEVVDVINKHRGGIDEEVNNTIVSMGESVGIKAEKFEAWCKEDKNYEKLGRGIISLTEQSDIVKQYTTLNDEFTKRLTDENRATDIKDTGDKRIKNSPPENKFRKRWRVESLCKDK</sequence>
<feature type="compositionally biased region" description="Basic and acidic residues" evidence="1">
    <location>
        <begin position="119"/>
        <end position="134"/>
    </location>
</feature>
<feature type="compositionally biased region" description="Polar residues" evidence="1">
    <location>
        <begin position="12"/>
        <end position="25"/>
    </location>
</feature>
<comment type="caution">
    <text evidence="2">The sequence shown here is derived from an EMBL/GenBank/DDBJ whole genome shotgun (WGS) entry which is preliminary data.</text>
</comment>
<evidence type="ECO:0000313" key="2">
    <source>
        <dbReference type="EMBL" id="EXX55595.1"/>
    </source>
</evidence>
<dbReference type="EMBL" id="JEMT01028106">
    <property type="protein sequence ID" value="EXX55595.1"/>
    <property type="molecule type" value="Genomic_DNA"/>
</dbReference>
<dbReference type="HOGENOM" id="CLU_1687652_0_0_1"/>
<dbReference type="OrthoDB" id="10279576at2759"/>
<reference evidence="2 3" key="1">
    <citation type="submission" date="2014-02" db="EMBL/GenBank/DDBJ databases">
        <title>Single nucleus genome sequencing reveals high similarity among nuclei of an endomycorrhizal fungus.</title>
        <authorList>
            <person name="Lin K."/>
            <person name="Geurts R."/>
            <person name="Zhang Z."/>
            <person name="Limpens E."/>
            <person name="Saunders D.G."/>
            <person name="Mu D."/>
            <person name="Pang E."/>
            <person name="Cao H."/>
            <person name="Cha H."/>
            <person name="Lin T."/>
            <person name="Zhou Q."/>
            <person name="Shang Y."/>
            <person name="Li Y."/>
            <person name="Ivanov S."/>
            <person name="Sharma T."/>
            <person name="Velzen R.V."/>
            <person name="Ruijter N.D."/>
            <person name="Aanen D.K."/>
            <person name="Win J."/>
            <person name="Kamoun S."/>
            <person name="Bisseling T."/>
            <person name="Huang S."/>
        </authorList>
    </citation>
    <scope>NUCLEOTIDE SEQUENCE [LARGE SCALE GENOMIC DNA]</scope>
    <source>
        <strain evidence="3">DAOM197198w</strain>
    </source>
</reference>
<name>A0A015IN16_RHIIW</name>
<proteinExistence type="predicted"/>